<feature type="region of interest" description="Disordered" evidence="2">
    <location>
        <begin position="186"/>
        <end position="286"/>
    </location>
</feature>
<dbReference type="InterPro" id="IPR013088">
    <property type="entry name" value="Znf_NHR/GATA"/>
</dbReference>
<feature type="region of interest" description="Disordered" evidence="2">
    <location>
        <begin position="619"/>
        <end position="651"/>
    </location>
</feature>
<feature type="compositionally biased region" description="Low complexity" evidence="2">
    <location>
        <begin position="236"/>
        <end position="251"/>
    </location>
</feature>
<feature type="region of interest" description="Disordered" evidence="2">
    <location>
        <begin position="745"/>
        <end position="773"/>
    </location>
</feature>
<feature type="region of interest" description="Disordered" evidence="2">
    <location>
        <begin position="115"/>
        <end position="158"/>
    </location>
</feature>
<accession>A0A0C9M5B2</accession>
<feature type="region of interest" description="Disordered" evidence="2">
    <location>
        <begin position="577"/>
        <end position="603"/>
    </location>
</feature>
<sequence length="908" mass="99645">MSSSGLIAARKRLENAIKRYEIPTESEPTPADKCKDGVLLLSLLQSRLNWTNAVFARYKTDPVQQPKRTSNTRRKWPNMKYLGTCTLQLGAHIYENTNFYEATRTDSWKDIAIKQGLMQPPPPPPPPPPASLAPQVNPENKPDVVMQDATPQPEGKPDVIMEEAENNVVVQDGEKADTVMKEVVDNQGSEASQLPVPVPEQSTPTTAATTETETDNKSQEQLQAPSEPNTEDKAHAATAAASTDTPATTSDTSKEPEGTVANVDTPAVSQQPNAVEIKQPETQPEEEIPDEKLTFVDIVFELKEFSNERFIFPKDAIIQSTLTGPNPDDCVIIASFVLPLDMTQTDEFFQKPKEKILKYGEMCQLPCISDYYRENTVRESRAADQPLPLDSYQPINIRMTNAKLSTADALKAYVHKTEVVRKSMKDKIKFFPKRTYLKFDISEDETRAHEIRELIKRASVAPDISTGPVQAEKKRNEILNAIRLGKRERNEKFESELPKNKMNARDDGFMKCAYCSTKQTSMWRSGPNGHGTLCNSCGLQWRRGEILVGAPVISPEEEKRLLKEKRERDKIAEALELERAEKEEEKHKKKAERQGGSHHHHHDISYATGTFAAQLLQQRSRQRQANIPPAPPAPVATIATPPAPDNAIGTPAPATAAPPVAVAAVPLPPVVVPAGSVPVANPAPPTAVPQPKPNTETTTKKAPRARKSKVEASAAKKTIASAPPVPAAVPAAAAASTSASTSATLPQAIQAQSQAQPQATPVQTQQQPAPVPLSLYNPAGIPLPTLSIDFAGHLQFTHPNCGITLLDRDFSVRLCKDGCEQTTVKFEKKDLTNAVFEVVTEGEAALKREVLRMKIVPATVKKITAFGKTMKIDKKNGVHIRFLEKLDPSGGAVVQRILQRWLVTEPQQ</sequence>
<dbReference type="PROSITE" id="PS50114">
    <property type="entry name" value="GATA_ZN_FINGER_2"/>
    <property type="match status" value="1"/>
</dbReference>
<feature type="compositionally biased region" description="Polar residues" evidence="2">
    <location>
        <begin position="219"/>
        <end position="228"/>
    </location>
</feature>
<dbReference type="Proteomes" id="UP000053815">
    <property type="component" value="Unassembled WGS sequence"/>
</dbReference>
<evidence type="ECO:0000259" key="3">
    <source>
        <dbReference type="PROSITE" id="PS50114"/>
    </source>
</evidence>
<protein>
    <recommendedName>
        <fullName evidence="3">GATA-type domain-containing protein</fullName>
    </recommendedName>
</protein>
<feature type="compositionally biased region" description="Pro residues" evidence="2">
    <location>
        <begin position="682"/>
        <end position="692"/>
    </location>
</feature>
<feature type="domain" description="GATA-type" evidence="3">
    <location>
        <begin position="510"/>
        <end position="542"/>
    </location>
</feature>
<feature type="compositionally biased region" description="Pro residues" evidence="2">
    <location>
        <begin position="119"/>
        <end position="131"/>
    </location>
</feature>
<feature type="region of interest" description="Disordered" evidence="2">
    <location>
        <begin position="682"/>
        <end position="719"/>
    </location>
</feature>
<evidence type="ECO:0000256" key="1">
    <source>
        <dbReference type="PROSITE-ProRule" id="PRU00094"/>
    </source>
</evidence>
<dbReference type="InterPro" id="IPR051425">
    <property type="entry name" value="Formin_Homology"/>
</dbReference>
<keyword evidence="1" id="KW-0863">Zinc-finger</keyword>
<feature type="compositionally biased region" description="Low complexity" evidence="2">
    <location>
        <begin position="745"/>
        <end position="768"/>
    </location>
</feature>
<dbReference type="STRING" id="91626.A0A0C9M5B2"/>
<organism evidence="4">
    <name type="scientific">Mucor ambiguus</name>
    <dbReference type="NCBI Taxonomy" id="91626"/>
    <lineage>
        <taxon>Eukaryota</taxon>
        <taxon>Fungi</taxon>
        <taxon>Fungi incertae sedis</taxon>
        <taxon>Mucoromycota</taxon>
        <taxon>Mucoromycotina</taxon>
        <taxon>Mucoromycetes</taxon>
        <taxon>Mucorales</taxon>
        <taxon>Mucorineae</taxon>
        <taxon>Mucoraceae</taxon>
        <taxon>Mucor</taxon>
    </lineage>
</organism>
<dbReference type="GO" id="GO:0008270">
    <property type="term" value="F:zinc ion binding"/>
    <property type="evidence" value="ECO:0007669"/>
    <property type="project" value="UniProtKB-KW"/>
</dbReference>
<dbReference type="OrthoDB" id="2162994at2759"/>
<dbReference type="InterPro" id="IPR000679">
    <property type="entry name" value="Znf_GATA"/>
</dbReference>
<keyword evidence="5" id="KW-1185">Reference proteome</keyword>
<dbReference type="Pfam" id="PF00320">
    <property type="entry name" value="GATA"/>
    <property type="match status" value="1"/>
</dbReference>
<evidence type="ECO:0000313" key="4">
    <source>
        <dbReference type="EMBL" id="GAN04711.1"/>
    </source>
</evidence>
<proteinExistence type="predicted"/>
<feature type="compositionally biased region" description="Basic and acidic residues" evidence="2">
    <location>
        <begin position="577"/>
        <end position="586"/>
    </location>
</feature>
<dbReference type="SMART" id="SM00401">
    <property type="entry name" value="ZnF_GATA"/>
    <property type="match status" value="1"/>
</dbReference>
<feature type="compositionally biased region" description="Basic residues" evidence="2">
    <location>
        <begin position="587"/>
        <end position="602"/>
    </location>
</feature>
<dbReference type="AlphaFoldDB" id="A0A0C9M5B2"/>
<dbReference type="CDD" id="cd00202">
    <property type="entry name" value="ZnF_GATA"/>
    <property type="match status" value="1"/>
</dbReference>
<keyword evidence="1" id="KW-0479">Metal-binding</keyword>
<name>A0A0C9M5B2_9FUNG</name>
<dbReference type="PANTHER" id="PTHR45725:SF18">
    <property type="entry name" value="ORC1-LIKE AAA ATPASE DOMAIN-CONTAINING PROTEIN"/>
    <property type="match status" value="1"/>
</dbReference>
<evidence type="ECO:0000256" key="2">
    <source>
        <dbReference type="SAM" id="MobiDB-lite"/>
    </source>
</evidence>
<keyword evidence="1" id="KW-0862">Zinc</keyword>
<dbReference type="GO" id="GO:0043565">
    <property type="term" value="F:sequence-specific DNA binding"/>
    <property type="evidence" value="ECO:0007669"/>
    <property type="project" value="InterPro"/>
</dbReference>
<dbReference type="PANTHER" id="PTHR45725">
    <property type="entry name" value="FORMIN HOMOLOGY 2 FAMILY MEMBER"/>
    <property type="match status" value="1"/>
</dbReference>
<dbReference type="GO" id="GO:0006355">
    <property type="term" value="P:regulation of DNA-templated transcription"/>
    <property type="evidence" value="ECO:0007669"/>
    <property type="project" value="InterPro"/>
</dbReference>
<dbReference type="EMBL" id="DF836360">
    <property type="protein sequence ID" value="GAN04711.1"/>
    <property type="molecule type" value="Genomic_DNA"/>
</dbReference>
<dbReference type="SUPFAM" id="SSF57716">
    <property type="entry name" value="Glucocorticoid receptor-like (DNA-binding domain)"/>
    <property type="match status" value="1"/>
</dbReference>
<gene>
    <name evidence="4" type="ORF">MAM1_0071c04175</name>
</gene>
<evidence type="ECO:0000313" key="5">
    <source>
        <dbReference type="Proteomes" id="UP000053815"/>
    </source>
</evidence>
<dbReference type="Gene3D" id="3.30.50.10">
    <property type="entry name" value="Erythroid Transcription Factor GATA-1, subunit A"/>
    <property type="match status" value="1"/>
</dbReference>
<reference evidence="4" key="1">
    <citation type="submission" date="2014-09" db="EMBL/GenBank/DDBJ databases">
        <title>Draft genome sequence of an oleaginous Mucoromycotina fungus Mucor ambiguus NBRC6742.</title>
        <authorList>
            <person name="Takeda I."/>
            <person name="Yamane N."/>
            <person name="Morita T."/>
            <person name="Tamano K."/>
            <person name="Machida M."/>
            <person name="Baker S."/>
            <person name="Koike H."/>
        </authorList>
    </citation>
    <scope>NUCLEOTIDE SEQUENCE</scope>
    <source>
        <strain evidence="4">NBRC 6742</strain>
    </source>
</reference>